<proteinExistence type="predicted"/>
<evidence type="ECO:0008006" key="3">
    <source>
        <dbReference type="Google" id="ProtNLM"/>
    </source>
</evidence>
<dbReference type="Gene3D" id="3.40.50.1820">
    <property type="entry name" value="alpha/beta hydrolase"/>
    <property type="match status" value="1"/>
</dbReference>
<accession>A0AAN7Z007</accession>
<dbReference type="AlphaFoldDB" id="A0AAN7Z007"/>
<sequence length="298" mass="34178">MTSPLSSFKLKYPVILSHGLFGFSRLGPIVYFNNIIQPLKSFGIKCEATTVHPTDSIKNRSLDLYKQMNEIMKSYNTDHCHFLAHSMGGLDSRYLISNLDQNQSVLSLTTLSTPHRGSYIAKWSIDNITERFYIEKLIKKIGIPFEAIANLTPDYLETDFNPNVLDQPHVTYYSYGAYKDSISNIFTPLYYFHDILSKKEGKNDGLVSLASAKWGEQFKVISNCDHRDLINLGWSGYNAFPIYENIIRDLYKLEQENITNPKLLSSFILNNNKNNNNDNGKNISIYPNFNDLIKRNTD</sequence>
<dbReference type="EMBL" id="JAVFKY010000001">
    <property type="protein sequence ID" value="KAK5582772.1"/>
    <property type="molecule type" value="Genomic_DNA"/>
</dbReference>
<evidence type="ECO:0000313" key="1">
    <source>
        <dbReference type="EMBL" id="KAK5582772.1"/>
    </source>
</evidence>
<dbReference type="InterPro" id="IPR029058">
    <property type="entry name" value="AB_hydrolase_fold"/>
</dbReference>
<reference evidence="1 2" key="1">
    <citation type="submission" date="2023-11" db="EMBL/GenBank/DDBJ databases">
        <title>Dfirmibasis_genome.</title>
        <authorList>
            <person name="Edelbroek B."/>
            <person name="Kjellin J."/>
            <person name="Jerlstrom-Hultqvist J."/>
            <person name="Soderbom F."/>
        </authorList>
    </citation>
    <scope>NUCLEOTIDE SEQUENCE [LARGE SCALE GENOMIC DNA]</scope>
    <source>
        <strain evidence="1 2">TNS-C-14</strain>
    </source>
</reference>
<dbReference type="SUPFAM" id="SSF53474">
    <property type="entry name" value="alpha/beta-Hydrolases"/>
    <property type="match status" value="1"/>
</dbReference>
<protein>
    <recommendedName>
        <fullName evidence="3">GPI inositol-deacylase</fullName>
    </recommendedName>
</protein>
<dbReference type="PANTHER" id="PTHR11440">
    <property type="entry name" value="LECITHIN-CHOLESTEROL ACYLTRANSFERASE-RELATED"/>
    <property type="match status" value="1"/>
</dbReference>
<organism evidence="1 2">
    <name type="scientific">Dictyostelium firmibasis</name>
    <dbReference type="NCBI Taxonomy" id="79012"/>
    <lineage>
        <taxon>Eukaryota</taxon>
        <taxon>Amoebozoa</taxon>
        <taxon>Evosea</taxon>
        <taxon>Eumycetozoa</taxon>
        <taxon>Dictyostelia</taxon>
        <taxon>Dictyosteliales</taxon>
        <taxon>Dictyosteliaceae</taxon>
        <taxon>Dictyostelium</taxon>
    </lineage>
</organism>
<dbReference type="Pfam" id="PF02089">
    <property type="entry name" value="Palm_thioest"/>
    <property type="match status" value="1"/>
</dbReference>
<evidence type="ECO:0000313" key="2">
    <source>
        <dbReference type="Proteomes" id="UP001344447"/>
    </source>
</evidence>
<gene>
    <name evidence="1" type="ORF">RB653_004358</name>
</gene>
<name>A0AAN7Z007_9MYCE</name>
<keyword evidence="2" id="KW-1185">Reference proteome</keyword>
<dbReference type="Proteomes" id="UP001344447">
    <property type="component" value="Unassembled WGS sequence"/>
</dbReference>
<comment type="caution">
    <text evidence="1">The sequence shown here is derived from an EMBL/GenBank/DDBJ whole genome shotgun (WGS) entry which is preliminary data.</text>
</comment>